<dbReference type="GO" id="GO:0008033">
    <property type="term" value="P:tRNA processing"/>
    <property type="evidence" value="ECO:0007669"/>
    <property type="project" value="UniProtKB-KW"/>
</dbReference>
<dbReference type="InterPro" id="IPR038385">
    <property type="entry name" value="Sua5/YwlC_C"/>
</dbReference>
<sequence>MIIQSSDPNALPLAVDILSRYELVALPTETVYGLAGLSTSPDAIARIYAAKNRSPSNPLISHVADIAMAERYVSFDPVSRRLAEAFWPGPLTLILPLRAGEGIDRNSTAGQDSAAIRAPAGFAHEVITQLEKPVAAPSANTSGRISPTTAQHVADDLGQRIPLIVDGGPTTLGVESTVIRVTDAGVAILRPGALSADLLAEVADAPLTGVTPGTEKLSPGMMSSHYAPRARMRLNAERIEPGEAVLGFGSALIPGIDAAAEVFDLSPSGNLDEAARNLFGLMHMADATGAESIAVVPIPKHGLGLAINDRLQRAAAPRG</sequence>
<feature type="binding site" evidence="14">
    <location>
        <position position="62"/>
    </location>
    <ligand>
        <name>L-threonine</name>
        <dbReference type="ChEBI" id="CHEBI:57926"/>
    </ligand>
</feature>
<dbReference type="Gene3D" id="3.90.870.10">
    <property type="entry name" value="DHBP synthase"/>
    <property type="match status" value="1"/>
</dbReference>
<feature type="binding site" evidence="14">
    <location>
        <position position="117"/>
    </location>
    <ligand>
        <name>L-threonine</name>
        <dbReference type="ChEBI" id="CHEBI:57926"/>
    </ligand>
</feature>
<comment type="similarity">
    <text evidence="2 13">Belongs to the SUA5 family.</text>
</comment>
<dbReference type="GO" id="GO:0000049">
    <property type="term" value="F:tRNA binding"/>
    <property type="evidence" value="ECO:0007669"/>
    <property type="project" value="TreeGrafter"/>
</dbReference>
<evidence type="ECO:0000259" key="15">
    <source>
        <dbReference type="PROSITE" id="PS51163"/>
    </source>
</evidence>
<gene>
    <name evidence="16" type="ORF">A7A09_005550</name>
</gene>
<dbReference type="InterPro" id="IPR010923">
    <property type="entry name" value="T(6)A37_SUA5"/>
</dbReference>
<name>A0A3R7NY77_9RHOB</name>
<evidence type="ECO:0000256" key="2">
    <source>
        <dbReference type="ARBA" id="ARBA00007663"/>
    </source>
</evidence>
<protein>
    <recommendedName>
        <fullName evidence="4 13">Threonylcarbamoyl-AMP synthase</fullName>
        <shortName evidence="13">TC-AMP synthase</shortName>
        <ecNumber evidence="3 13">2.7.7.87</ecNumber>
    </recommendedName>
    <alternativeName>
        <fullName evidence="11 13">L-threonylcarbamoyladenylate synthase</fullName>
    </alternativeName>
</protein>
<comment type="caution">
    <text evidence="16">The sequence shown here is derived from an EMBL/GenBank/DDBJ whole genome shotgun (WGS) entry which is preliminary data.</text>
</comment>
<feature type="binding site" evidence="14">
    <location>
        <position position="146"/>
    </location>
    <ligand>
        <name>ATP</name>
        <dbReference type="ChEBI" id="CHEBI:30616"/>
    </ligand>
</feature>
<proteinExistence type="inferred from homology"/>
<evidence type="ECO:0000256" key="14">
    <source>
        <dbReference type="PIRSR" id="PIRSR004930-1"/>
    </source>
</evidence>
<evidence type="ECO:0000256" key="4">
    <source>
        <dbReference type="ARBA" id="ARBA00015492"/>
    </source>
</evidence>
<feature type="binding site" evidence="14">
    <location>
        <position position="57"/>
    </location>
    <ligand>
        <name>ATP</name>
        <dbReference type="ChEBI" id="CHEBI:30616"/>
    </ligand>
</feature>
<evidence type="ECO:0000256" key="13">
    <source>
        <dbReference type="PIRNR" id="PIRNR004930"/>
    </source>
</evidence>
<evidence type="ECO:0000256" key="8">
    <source>
        <dbReference type="ARBA" id="ARBA00022695"/>
    </source>
</evidence>
<feature type="binding site" evidence="14">
    <location>
        <position position="226"/>
    </location>
    <ligand>
        <name>ATP</name>
        <dbReference type="ChEBI" id="CHEBI:30616"/>
    </ligand>
</feature>
<dbReference type="Proteomes" id="UP000238137">
    <property type="component" value="Unassembled WGS sequence"/>
</dbReference>
<dbReference type="EMBL" id="PXNQ02000003">
    <property type="protein sequence ID" value="RNF35122.1"/>
    <property type="molecule type" value="Genomic_DNA"/>
</dbReference>
<feature type="binding site" evidence="14">
    <location>
        <position position="53"/>
    </location>
    <ligand>
        <name>ATP</name>
        <dbReference type="ChEBI" id="CHEBI:30616"/>
    </ligand>
</feature>
<dbReference type="PIRSF" id="PIRSF004930">
    <property type="entry name" value="Tln_factor_SUA5"/>
    <property type="match status" value="1"/>
</dbReference>
<keyword evidence="17" id="KW-1185">Reference proteome</keyword>
<evidence type="ECO:0000256" key="1">
    <source>
        <dbReference type="ARBA" id="ARBA00004496"/>
    </source>
</evidence>
<dbReference type="PROSITE" id="PS51163">
    <property type="entry name" value="YRDC"/>
    <property type="match status" value="1"/>
</dbReference>
<keyword evidence="10 13" id="KW-0067">ATP-binding</keyword>
<feature type="binding site" evidence="14">
    <location>
        <position position="138"/>
    </location>
    <ligand>
        <name>ATP</name>
        <dbReference type="ChEBI" id="CHEBI:30616"/>
    </ligand>
</feature>
<dbReference type="Gene3D" id="3.40.50.11030">
    <property type="entry name" value="Threonylcarbamoyl-AMP synthase, C-terminal domain"/>
    <property type="match status" value="1"/>
</dbReference>
<evidence type="ECO:0000256" key="7">
    <source>
        <dbReference type="ARBA" id="ARBA00022694"/>
    </source>
</evidence>
<evidence type="ECO:0000256" key="11">
    <source>
        <dbReference type="ARBA" id="ARBA00029774"/>
    </source>
</evidence>
<dbReference type="AlphaFoldDB" id="A0A3R7NY77"/>
<evidence type="ECO:0000256" key="10">
    <source>
        <dbReference type="ARBA" id="ARBA00022840"/>
    </source>
</evidence>
<evidence type="ECO:0000256" key="5">
    <source>
        <dbReference type="ARBA" id="ARBA00022490"/>
    </source>
</evidence>
<dbReference type="OrthoDB" id="9814580at2"/>
<keyword evidence="7 13" id="KW-0819">tRNA processing</keyword>
<dbReference type="InterPro" id="IPR006070">
    <property type="entry name" value="Sua5-like_dom"/>
</dbReference>
<keyword evidence="9 13" id="KW-0547">Nucleotide-binding</keyword>
<evidence type="ECO:0000256" key="9">
    <source>
        <dbReference type="ARBA" id="ARBA00022741"/>
    </source>
</evidence>
<feature type="binding site" evidence="14">
    <location>
        <position position="176"/>
    </location>
    <ligand>
        <name>L-threonine</name>
        <dbReference type="ChEBI" id="CHEBI:57926"/>
    </ligand>
</feature>
<evidence type="ECO:0000313" key="17">
    <source>
        <dbReference type="Proteomes" id="UP000238137"/>
    </source>
</evidence>
<dbReference type="Pfam" id="PF01300">
    <property type="entry name" value="Sua5_yciO_yrdC"/>
    <property type="match status" value="1"/>
</dbReference>
<dbReference type="InterPro" id="IPR005145">
    <property type="entry name" value="Sua5_C"/>
</dbReference>
<comment type="subcellular location">
    <subcellularLocation>
        <location evidence="1 13">Cytoplasm</location>
    </subcellularLocation>
</comment>
<comment type="catalytic activity">
    <reaction evidence="12 13">
        <text>L-threonine + hydrogencarbonate + ATP = L-threonylcarbamoyladenylate + diphosphate + H2O</text>
        <dbReference type="Rhea" id="RHEA:36407"/>
        <dbReference type="ChEBI" id="CHEBI:15377"/>
        <dbReference type="ChEBI" id="CHEBI:17544"/>
        <dbReference type="ChEBI" id="CHEBI:30616"/>
        <dbReference type="ChEBI" id="CHEBI:33019"/>
        <dbReference type="ChEBI" id="CHEBI:57926"/>
        <dbReference type="ChEBI" id="CHEBI:73682"/>
        <dbReference type="EC" id="2.7.7.87"/>
    </reaction>
</comment>
<dbReference type="InterPro" id="IPR050156">
    <property type="entry name" value="TC-AMP_synthase_SUA5"/>
</dbReference>
<dbReference type="InterPro" id="IPR017945">
    <property type="entry name" value="DHBP_synth_RibB-like_a/b_dom"/>
</dbReference>
<evidence type="ECO:0000256" key="3">
    <source>
        <dbReference type="ARBA" id="ARBA00012584"/>
    </source>
</evidence>
<dbReference type="GO" id="GO:0003725">
    <property type="term" value="F:double-stranded RNA binding"/>
    <property type="evidence" value="ECO:0007669"/>
    <property type="project" value="UniProtKB-UniRule"/>
</dbReference>
<keyword evidence="8 13" id="KW-0548">Nucleotidyltransferase</keyword>
<keyword evidence="6 13" id="KW-0808">Transferase</keyword>
<comment type="function">
    <text evidence="13">Required for the formation of a threonylcarbamoyl group on adenosine at position 37 (t(6)A37) in tRNAs that read codons beginning with adenine.</text>
</comment>
<dbReference type="RefSeq" id="WP_106690477.1">
    <property type="nucleotide sequence ID" value="NZ_PXNQ02000003.1"/>
</dbReference>
<dbReference type="GO" id="GO:0005524">
    <property type="term" value="F:ATP binding"/>
    <property type="evidence" value="ECO:0007669"/>
    <property type="project" value="UniProtKB-UniRule"/>
</dbReference>
<feature type="binding site" evidence="14">
    <location>
        <position position="30"/>
    </location>
    <ligand>
        <name>L-threonine</name>
        <dbReference type="ChEBI" id="CHEBI:57926"/>
    </ligand>
</feature>
<dbReference type="GO" id="GO:0006450">
    <property type="term" value="P:regulation of translational fidelity"/>
    <property type="evidence" value="ECO:0007669"/>
    <property type="project" value="TreeGrafter"/>
</dbReference>
<evidence type="ECO:0000256" key="12">
    <source>
        <dbReference type="ARBA" id="ARBA00048366"/>
    </source>
</evidence>
<evidence type="ECO:0000256" key="6">
    <source>
        <dbReference type="ARBA" id="ARBA00022679"/>
    </source>
</evidence>
<dbReference type="EC" id="2.7.7.87" evidence="3 13"/>
<feature type="binding site" evidence="14">
    <location>
        <position position="136"/>
    </location>
    <ligand>
        <name>L-threonine</name>
        <dbReference type="ChEBI" id="CHEBI:57926"/>
    </ligand>
</feature>
<feature type="binding site" evidence="14">
    <location>
        <position position="190"/>
    </location>
    <ligand>
        <name>ATP</name>
        <dbReference type="ChEBI" id="CHEBI:30616"/>
    </ligand>
</feature>
<keyword evidence="5 13" id="KW-0963">Cytoplasm</keyword>
<feature type="domain" description="YrdC-like" evidence="15">
    <location>
        <begin position="8"/>
        <end position="194"/>
    </location>
</feature>
<dbReference type="Pfam" id="PF03481">
    <property type="entry name" value="Sua5_C"/>
    <property type="match status" value="1"/>
</dbReference>
<dbReference type="PANTHER" id="PTHR17490">
    <property type="entry name" value="SUA5"/>
    <property type="match status" value="1"/>
</dbReference>
<reference evidence="16" key="1">
    <citation type="submission" date="2018-05" db="EMBL/GenBank/DDBJ databases">
        <title>Reclassification of Methylarcula marina and Methylarcula terricola as Paracoccus methylarcula sp.nov., comb.nov. and Paracoccus terricola comb.nov.</title>
        <authorList>
            <person name="Shmareva M.N."/>
            <person name="Doronina N.V."/>
            <person name="Vasilenko O.V."/>
            <person name="Tarlachkov S.V."/>
            <person name="Trotsenko Y.A."/>
        </authorList>
    </citation>
    <scope>NUCLEOTIDE SEQUENCE [LARGE SCALE GENOMIC DNA]</scope>
    <source>
        <strain evidence="16">VKM B-2159</strain>
    </source>
</reference>
<organism evidence="16 17">
    <name type="scientific">Paracoccus methylarcula</name>
    <dbReference type="NCBI Taxonomy" id="72022"/>
    <lineage>
        <taxon>Bacteria</taxon>
        <taxon>Pseudomonadati</taxon>
        <taxon>Pseudomonadota</taxon>
        <taxon>Alphaproteobacteria</taxon>
        <taxon>Rhodobacterales</taxon>
        <taxon>Paracoccaceae</taxon>
        <taxon>Paracoccus</taxon>
    </lineage>
</organism>
<dbReference type="SUPFAM" id="SSF55821">
    <property type="entry name" value="YrdC/RibB"/>
    <property type="match status" value="1"/>
</dbReference>
<evidence type="ECO:0000313" key="16">
    <source>
        <dbReference type="EMBL" id="RNF35122.1"/>
    </source>
</evidence>
<dbReference type="NCBIfam" id="TIGR00057">
    <property type="entry name" value="L-threonylcarbamoyladenylate synthase"/>
    <property type="match status" value="1"/>
</dbReference>
<accession>A0A3R7NY77</accession>
<dbReference type="GO" id="GO:0061710">
    <property type="term" value="F:L-threonylcarbamoyladenylate synthase"/>
    <property type="evidence" value="ECO:0007669"/>
    <property type="project" value="UniProtKB-EC"/>
</dbReference>
<dbReference type="PANTHER" id="PTHR17490:SF16">
    <property type="entry name" value="THREONYLCARBAMOYL-AMP SYNTHASE"/>
    <property type="match status" value="1"/>
</dbReference>
<dbReference type="GO" id="GO:0005737">
    <property type="term" value="C:cytoplasm"/>
    <property type="evidence" value="ECO:0007669"/>
    <property type="project" value="UniProtKB-SubCell"/>
</dbReference>